<dbReference type="Pfam" id="PF01479">
    <property type="entry name" value="S4"/>
    <property type="match status" value="1"/>
</dbReference>
<dbReference type="InterPro" id="IPR002942">
    <property type="entry name" value="S4_RNA-bd"/>
</dbReference>
<evidence type="ECO:0000313" key="4">
    <source>
        <dbReference type="Proteomes" id="UP001375743"/>
    </source>
</evidence>
<dbReference type="CDD" id="cd00165">
    <property type="entry name" value="S4"/>
    <property type="match status" value="1"/>
</dbReference>
<name>A0ABU8XKY7_9PROT</name>
<proteinExistence type="predicted"/>
<dbReference type="EMBL" id="JBBLZC010000001">
    <property type="protein sequence ID" value="MEK0081848.1"/>
    <property type="molecule type" value="Genomic_DNA"/>
</dbReference>
<dbReference type="RefSeq" id="WP_418157691.1">
    <property type="nucleotide sequence ID" value="NZ_JBBLZC010000001.1"/>
</dbReference>
<keyword evidence="1" id="KW-0694">RNA-binding</keyword>
<accession>A0ABU8XKY7</accession>
<sequence>MTDPNALRLDKWLWHARFIRHRGLAEEIVAARRVRLNEQIVQKTHQLVRPGDVITLTEPMRVRVLRVLALGQRRGPASEARLLYEEITRID</sequence>
<evidence type="ECO:0000259" key="2">
    <source>
        <dbReference type="SMART" id="SM00363"/>
    </source>
</evidence>
<reference evidence="3 4" key="1">
    <citation type="submission" date="2024-01" db="EMBL/GenBank/DDBJ databases">
        <title>Multi-omics insights into the function and evolution of sodium benzoate biodegradation pathways in Benzoatithermus flavus gen. nov., sp. nov. from hot spring.</title>
        <authorList>
            <person name="Hu C.-J."/>
            <person name="Li W.-J."/>
        </authorList>
    </citation>
    <scope>NUCLEOTIDE SEQUENCE [LARGE SCALE GENOMIC DNA]</scope>
    <source>
        <strain evidence="3 4">SYSU G07066</strain>
    </source>
</reference>
<gene>
    <name evidence="3" type="ORF">U1T56_01690</name>
</gene>
<evidence type="ECO:0000313" key="3">
    <source>
        <dbReference type="EMBL" id="MEK0081848.1"/>
    </source>
</evidence>
<dbReference type="Proteomes" id="UP001375743">
    <property type="component" value="Unassembled WGS sequence"/>
</dbReference>
<protein>
    <submittedName>
        <fullName evidence="3">RNA-binding S4 domain-containing protein</fullName>
    </submittedName>
</protein>
<feature type="domain" description="RNA-binding S4" evidence="2">
    <location>
        <begin position="7"/>
        <end position="72"/>
    </location>
</feature>
<dbReference type="PROSITE" id="PS50889">
    <property type="entry name" value="S4"/>
    <property type="match status" value="1"/>
</dbReference>
<organism evidence="3 4">
    <name type="scientific">Benzoatithermus flavus</name>
    <dbReference type="NCBI Taxonomy" id="3108223"/>
    <lineage>
        <taxon>Bacteria</taxon>
        <taxon>Pseudomonadati</taxon>
        <taxon>Pseudomonadota</taxon>
        <taxon>Alphaproteobacteria</taxon>
        <taxon>Geminicoccales</taxon>
        <taxon>Geminicoccaceae</taxon>
        <taxon>Benzoatithermus</taxon>
    </lineage>
</organism>
<dbReference type="InterPro" id="IPR036986">
    <property type="entry name" value="S4_RNA-bd_sf"/>
</dbReference>
<comment type="caution">
    <text evidence="3">The sequence shown here is derived from an EMBL/GenBank/DDBJ whole genome shotgun (WGS) entry which is preliminary data.</text>
</comment>
<keyword evidence="4" id="KW-1185">Reference proteome</keyword>
<dbReference type="SMART" id="SM00363">
    <property type="entry name" value="S4"/>
    <property type="match status" value="1"/>
</dbReference>
<evidence type="ECO:0000256" key="1">
    <source>
        <dbReference type="PROSITE-ProRule" id="PRU00182"/>
    </source>
</evidence>
<dbReference type="SUPFAM" id="SSF55174">
    <property type="entry name" value="Alpha-L RNA-binding motif"/>
    <property type="match status" value="1"/>
</dbReference>
<dbReference type="Gene3D" id="3.10.290.10">
    <property type="entry name" value="RNA-binding S4 domain"/>
    <property type="match status" value="1"/>
</dbReference>